<evidence type="ECO:0000256" key="13">
    <source>
        <dbReference type="RuleBase" id="RU000682"/>
    </source>
</evidence>
<evidence type="ECO:0000256" key="6">
    <source>
        <dbReference type="ARBA" id="ARBA00023125"/>
    </source>
</evidence>
<dbReference type="Pfam" id="PF00046">
    <property type="entry name" value="Homeodomain"/>
    <property type="match status" value="1"/>
</dbReference>
<comment type="similarity">
    <text evidence="10">Belongs to the paired homeobox family. Unc-4 subfamily.</text>
</comment>
<reference evidence="16 17" key="1">
    <citation type="submission" date="2024-05" db="EMBL/GenBank/DDBJ databases">
        <authorList>
            <person name="Wallberg A."/>
        </authorList>
    </citation>
    <scope>NUCLEOTIDE SEQUENCE [LARGE SCALE GENOMIC DNA]</scope>
</reference>
<protein>
    <recommendedName>
        <fullName evidence="11">Homeobox protein unc-4</fullName>
    </recommendedName>
</protein>
<dbReference type="EMBL" id="CAXKWB010034158">
    <property type="protein sequence ID" value="CAL4144141.1"/>
    <property type="molecule type" value="Genomic_DNA"/>
</dbReference>
<dbReference type="GO" id="GO:1990837">
    <property type="term" value="F:sequence-specific double-stranded DNA binding"/>
    <property type="evidence" value="ECO:0007669"/>
    <property type="project" value="TreeGrafter"/>
</dbReference>
<dbReference type="GO" id="GO:0007399">
    <property type="term" value="P:nervous system development"/>
    <property type="evidence" value="ECO:0007669"/>
    <property type="project" value="UniProtKB-KW"/>
</dbReference>
<evidence type="ECO:0000256" key="2">
    <source>
        <dbReference type="ARBA" id="ARBA00022473"/>
    </source>
</evidence>
<keyword evidence="7 12" id="KW-0371">Homeobox</keyword>
<evidence type="ECO:0000256" key="7">
    <source>
        <dbReference type="ARBA" id="ARBA00023155"/>
    </source>
</evidence>
<feature type="compositionally biased region" description="Pro residues" evidence="14">
    <location>
        <begin position="398"/>
        <end position="408"/>
    </location>
</feature>
<evidence type="ECO:0000256" key="8">
    <source>
        <dbReference type="ARBA" id="ARBA00023163"/>
    </source>
</evidence>
<keyword evidence="9 12" id="KW-0539">Nucleus</keyword>
<evidence type="ECO:0000256" key="5">
    <source>
        <dbReference type="ARBA" id="ARBA00023015"/>
    </source>
</evidence>
<dbReference type="InterPro" id="IPR001356">
    <property type="entry name" value="HD"/>
</dbReference>
<evidence type="ECO:0000313" key="17">
    <source>
        <dbReference type="Proteomes" id="UP001497623"/>
    </source>
</evidence>
<dbReference type="PROSITE" id="PS00027">
    <property type="entry name" value="HOMEOBOX_1"/>
    <property type="match status" value="1"/>
</dbReference>
<dbReference type="GO" id="GO:0030154">
    <property type="term" value="P:cell differentiation"/>
    <property type="evidence" value="ECO:0007669"/>
    <property type="project" value="UniProtKB-KW"/>
</dbReference>
<accession>A0AAV2RZD6</accession>
<keyword evidence="6 12" id="KW-0238">DNA-binding</keyword>
<organism evidence="16 17">
    <name type="scientific">Meganyctiphanes norvegica</name>
    <name type="common">Northern krill</name>
    <name type="synonym">Thysanopoda norvegica</name>
    <dbReference type="NCBI Taxonomy" id="48144"/>
    <lineage>
        <taxon>Eukaryota</taxon>
        <taxon>Metazoa</taxon>
        <taxon>Ecdysozoa</taxon>
        <taxon>Arthropoda</taxon>
        <taxon>Crustacea</taxon>
        <taxon>Multicrustacea</taxon>
        <taxon>Malacostraca</taxon>
        <taxon>Eumalacostraca</taxon>
        <taxon>Eucarida</taxon>
        <taxon>Euphausiacea</taxon>
        <taxon>Euphausiidae</taxon>
        <taxon>Meganyctiphanes</taxon>
    </lineage>
</organism>
<keyword evidence="3" id="KW-0221">Differentiation</keyword>
<keyword evidence="8" id="KW-0804">Transcription</keyword>
<evidence type="ECO:0000256" key="12">
    <source>
        <dbReference type="PROSITE-ProRule" id="PRU00108"/>
    </source>
</evidence>
<dbReference type="Proteomes" id="UP001497623">
    <property type="component" value="Unassembled WGS sequence"/>
</dbReference>
<evidence type="ECO:0000256" key="1">
    <source>
        <dbReference type="ARBA" id="ARBA00004123"/>
    </source>
</evidence>
<comment type="caution">
    <text evidence="16">The sequence shown here is derived from an EMBL/GenBank/DDBJ whole genome shotgun (WGS) entry which is preliminary data.</text>
</comment>
<dbReference type="Gene3D" id="1.10.10.60">
    <property type="entry name" value="Homeodomain-like"/>
    <property type="match status" value="1"/>
</dbReference>
<comment type="subcellular location">
    <subcellularLocation>
        <location evidence="1 12 13">Nucleus</location>
    </subcellularLocation>
</comment>
<dbReference type="FunFam" id="1.10.10.60:FF:000057">
    <property type="entry name" value="Short stature homeobox 2"/>
    <property type="match status" value="1"/>
</dbReference>
<feature type="region of interest" description="Disordered" evidence="14">
    <location>
        <begin position="259"/>
        <end position="448"/>
    </location>
</feature>
<keyword evidence="5" id="KW-0805">Transcription regulation</keyword>
<dbReference type="GO" id="GO:0005634">
    <property type="term" value="C:nucleus"/>
    <property type="evidence" value="ECO:0007669"/>
    <property type="project" value="UniProtKB-SubCell"/>
</dbReference>
<keyword evidence="17" id="KW-1185">Reference proteome</keyword>
<feature type="compositionally biased region" description="Low complexity" evidence="14">
    <location>
        <begin position="375"/>
        <end position="397"/>
    </location>
</feature>
<dbReference type="GO" id="GO:0000981">
    <property type="term" value="F:DNA-binding transcription factor activity, RNA polymerase II-specific"/>
    <property type="evidence" value="ECO:0007669"/>
    <property type="project" value="InterPro"/>
</dbReference>
<feature type="compositionally biased region" description="Basic and acidic residues" evidence="14">
    <location>
        <begin position="259"/>
        <end position="268"/>
    </location>
</feature>
<evidence type="ECO:0000256" key="14">
    <source>
        <dbReference type="SAM" id="MobiDB-lite"/>
    </source>
</evidence>
<dbReference type="PRINTS" id="PR00031">
    <property type="entry name" value="HTHREPRESSR"/>
</dbReference>
<dbReference type="SUPFAM" id="SSF46689">
    <property type="entry name" value="Homeodomain-like"/>
    <property type="match status" value="1"/>
</dbReference>
<dbReference type="AlphaFoldDB" id="A0AAV2RZD6"/>
<feature type="compositionally biased region" description="Polar residues" evidence="14">
    <location>
        <begin position="439"/>
        <end position="448"/>
    </location>
</feature>
<evidence type="ECO:0000256" key="11">
    <source>
        <dbReference type="ARBA" id="ARBA00069290"/>
    </source>
</evidence>
<dbReference type="PANTHER" id="PTHR46799">
    <property type="entry name" value="HOMEOBOX PROTEIN UNC-4 HOMOLOG"/>
    <property type="match status" value="1"/>
</dbReference>
<evidence type="ECO:0000256" key="9">
    <source>
        <dbReference type="ARBA" id="ARBA00023242"/>
    </source>
</evidence>
<feature type="compositionally biased region" description="Acidic residues" evidence="14">
    <location>
        <begin position="269"/>
        <end position="286"/>
    </location>
</feature>
<sequence length="448" mass="49635">MSLMGQLSAYITFIPNFKMLTTLCRPLSITRPLAAIGVGSRGRPLRHHASSFRNTMTTLSHHFHIPFYTGIYLLYKIASITRPLAAIGVGSRDKSGPQAQKKKEIEFTDDMIRNSHVSCYGDDCGSDGDAAAKRRRSRTNFNSWQLEELERAFEASHYPDVFMREALAMRLGLTESRVAVWFQNRRAKWRKKEQTRKGPGRPAHNAHPQSCSGEPIPENELIKRERLRRERKLLKQLERQQRKLVLKGVHVTIEQLRREYESQHRPEPEIDVVGDDSDIEDYQDDEGGPHGEPSNIDSFGSGDTRDGTSAPTSPSSPPPMPPAKRSRPSAFSIASLLSLSDTPESPAPPTQAQNQAQYTHVSPENRIPSPPTPCTSPSEVRSPSSPSISNCVAKLSPGPSPRSSPLPGSPHADALSGLPSLFSGLPPSVSISLLRPEHQQSQPVPERY</sequence>
<gene>
    <name evidence="16" type="ORF">MNOR_LOCUS29455</name>
</gene>
<dbReference type="InterPro" id="IPR017970">
    <property type="entry name" value="Homeobox_CS"/>
</dbReference>
<dbReference type="CDD" id="cd00086">
    <property type="entry name" value="homeodomain"/>
    <property type="match status" value="1"/>
</dbReference>
<evidence type="ECO:0000256" key="4">
    <source>
        <dbReference type="ARBA" id="ARBA00022902"/>
    </source>
</evidence>
<feature type="compositionally biased region" description="Low complexity" evidence="14">
    <location>
        <begin position="409"/>
        <end position="428"/>
    </location>
</feature>
<dbReference type="PANTHER" id="PTHR46799:SF1">
    <property type="entry name" value="HOMEOBOX PROTEIN UNC-4 HOMOLOG"/>
    <property type="match status" value="1"/>
</dbReference>
<dbReference type="PROSITE" id="PS50071">
    <property type="entry name" value="HOMEOBOX_2"/>
    <property type="match status" value="1"/>
</dbReference>
<name>A0AAV2RZD6_MEGNR</name>
<evidence type="ECO:0000256" key="10">
    <source>
        <dbReference type="ARBA" id="ARBA00038351"/>
    </source>
</evidence>
<evidence type="ECO:0000256" key="3">
    <source>
        <dbReference type="ARBA" id="ARBA00022782"/>
    </source>
</evidence>
<feature type="non-terminal residue" evidence="16">
    <location>
        <position position="448"/>
    </location>
</feature>
<feature type="region of interest" description="Disordered" evidence="14">
    <location>
        <begin position="189"/>
        <end position="222"/>
    </location>
</feature>
<dbReference type="InterPro" id="IPR000047">
    <property type="entry name" value="HTH_motif"/>
</dbReference>
<feature type="domain" description="Homeobox" evidence="15">
    <location>
        <begin position="132"/>
        <end position="192"/>
    </location>
</feature>
<keyword evidence="4" id="KW-0524">Neurogenesis</keyword>
<dbReference type="SMART" id="SM00389">
    <property type="entry name" value="HOX"/>
    <property type="match status" value="1"/>
</dbReference>
<dbReference type="InterPro" id="IPR009057">
    <property type="entry name" value="Homeodomain-like_sf"/>
</dbReference>
<feature type="DNA-binding region" description="Homeobox" evidence="12">
    <location>
        <begin position="134"/>
        <end position="193"/>
    </location>
</feature>
<evidence type="ECO:0000259" key="15">
    <source>
        <dbReference type="PROSITE" id="PS50071"/>
    </source>
</evidence>
<keyword evidence="2" id="KW-0217">Developmental protein</keyword>
<proteinExistence type="inferred from homology"/>
<evidence type="ECO:0000313" key="16">
    <source>
        <dbReference type="EMBL" id="CAL4144141.1"/>
    </source>
</evidence>